<dbReference type="Gene3D" id="3.40.50.1110">
    <property type="entry name" value="SGNH hydrolase"/>
    <property type="match status" value="1"/>
</dbReference>
<dbReference type="InterPro" id="IPR051532">
    <property type="entry name" value="Ester_Hydrolysis_Enzymes"/>
</dbReference>
<organism evidence="2 3">
    <name type="scientific">Candidatus Scybalocola faecigallinarum</name>
    <dbReference type="NCBI Taxonomy" id="2840941"/>
    <lineage>
        <taxon>Bacteria</taxon>
        <taxon>Bacillati</taxon>
        <taxon>Bacillota</taxon>
        <taxon>Clostridia</taxon>
        <taxon>Lachnospirales</taxon>
        <taxon>Lachnospiraceae</taxon>
        <taxon>Lachnospiraceae incertae sedis</taxon>
        <taxon>Candidatus Scybalocola (ex Gilroy et al. 2021)</taxon>
    </lineage>
</organism>
<protein>
    <recommendedName>
        <fullName evidence="1">SGNH hydrolase-type esterase domain-containing protein</fullName>
    </recommendedName>
</protein>
<dbReference type="SUPFAM" id="SSF52266">
    <property type="entry name" value="SGNH hydrolase"/>
    <property type="match status" value="1"/>
</dbReference>
<dbReference type="Pfam" id="PF13472">
    <property type="entry name" value="Lipase_GDSL_2"/>
    <property type="match status" value="1"/>
</dbReference>
<dbReference type="AlphaFoldDB" id="A0A9D1JRY0"/>
<dbReference type="Proteomes" id="UP000823927">
    <property type="component" value="Unassembled WGS sequence"/>
</dbReference>
<sequence>MKKFPLKDLHKDRKKRYILLAAAVVAVAVIMGSAFFHPVRKATKEVDTGLNYLTQMAGKSSADIESNIKNMQQERDRQRRIEAREKALAEGTVTVWELFDDYVFLGDSRVVGFSEFGFLESGRIIAHSGDGVKNIADSLDTVQYYNPSLVFISYGANDLGNYASAEAYADALNEQIQGLKDAAPHAAFIVSSIMPVYSSRLSSISSNYDHVDTFNEALAQMCSENGYTFVDNTQLAEEHRSEYEQDGIHFKSSFYEDWALNLINGVDAN</sequence>
<proteinExistence type="predicted"/>
<reference evidence="2" key="1">
    <citation type="submission" date="2020-10" db="EMBL/GenBank/DDBJ databases">
        <authorList>
            <person name="Gilroy R."/>
        </authorList>
    </citation>
    <scope>NUCLEOTIDE SEQUENCE</scope>
    <source>
        <strain evidence="2">CHK178-757</strain>
    </source>
</reference>
<accession>A0A9D1JRY0</accession>
<dbReference type="InterPro" id="IPR013830">
    <property type="entry name" value="SGNH_hydro"/>
</dbReference>
<name>A0A9D1JRY0_9FIRM</name>
<evidence type="ECO:0000259" key="1">
    <source>
        <dbReference type="Pfam" id="PF13472"/>
    </source>
</evidence>
<dbReference type="PANTHER" id="PTHR30383">
    <property type="entry name" value="THIOESTERASE 1/PROTEASE 1/LYSOPHOSPHOLIPASE L1"/>
    <property type="match status" value="1"/>
</dbReference>
<dbReference type="InterPro" id="IPR036514">
    <property type="entry name" value="SGNH_hydro_sf"/>
</dbReference>
<evidence type="ECO:0000313" key="2">
    <source>
        <dbReference type="EMBL" id="HIS48762.1"/>
    </source>
</evidence>
<reference evidence="2" key="2">
    <citation type="journal article" date="2021" name="PeerJ">
        <title>Extensive microbial diversity within the chicken gut microbiome revealed by metagenomics and culture.</title>
        <authorList>
            <person name="Gilroy R."/>
            <person name="Ravi A."/>
            <person name="Getino M."/>
            <person name="Pursley I."/>
            <person name="Horton D.L."/>
            <person name="Alikhan N.F."/>
            <person name="Baker D."/>
            <person name="Gharbi K."/>
            <person name="Hall N."/>
            <person name="Watson M."/>
            <person name="Adriaenssens E.M."/>
            <person name="Foster-Nyarko E."/>
            <person name="Jarju S."/>
            <person name="Secka A."/>
            <person name="Antonio M."/>
            <person name="Oren A."/>
            <person name="Chaudhuri R.R."/>
            <person name="La Ragione R."/>
            <person name="Hildebrand F."/>
            <person name="Pallen M.J."/>
        </authorList>
    </citation>
    <scope>NUCLEOTIDE SEQUENCE</scope>
    <source>
        <strain evidence="2">CHK178-757</strain>
    </source>
</reference>
<feature type="domain" description="SGNH hydrolase-type esterase" evidence="1">
    <location>
        <begin position="125"/>
        <end position="253"/>
    </location>
</feature>
<dbReference type="EMBL" id="DVIT01000062">
    <property type="protein sequence ID" value="HIS48762.1"/>
    <property type="molecule type" value="Genomic_DNA"/>
</dbReference>
<evidence type="ECO:0000313" key="3">
    <source>
        <dbReference type="Proteomes" id="UP000823927"/>
    </source>
</evidence>
<comment type="caution">
    <text evidence="2">The sequence shown here is derived from an EMBL/GenBank/DDBJ whole genome shotgun (WGS) entry which is preliminary data.</text>
</comment>
<gene>
    <name evidence="2" type="ORF">IAB46_14670</name>
</gene>